<keyword evidence="3" id="KW-1185">Reference proteome</keyword>
<dbReference type="PANTHER" id="PTHR10055">
    <property type="entry name" value="TRYPTOPHANYL-TRNA SYNTHETASE"/>
    <property type="match status" value="1"/>
</dbReference>
<dbReference type="EMBL" id="JBJUIK010000003">
    <property type="protein sequence ID" value="KAL3533481.1"/>
    <property type="molecule type" value="Genomic_DNA"/>
</dbReference>
<evidence type="ECO:0000313" key="2">
    <source>
        <dbReference type="EMBL" id="KAL3533481.1"/>
    </source>
</evidence>
<name>A0ABD3AQY8_9GENT</name>
<dbReference type="SUPFAM" id="SSF52374">
    <property type="entry name" value="Nucleotidylyl transferase"/>
    <property type="match status" value="1"/>
</dbReference>
<sequence length="206" mass="23888">MLLSKVEEEEEEHQQLVTPWEVSARERIDYNKLINQFGRQRLEQSSIDSLQRLTKCPRHVFLRRGIFFAHSDFNAILGAYERGEQFYLYTGCGPFSNSSHLGHLLPFLFTKYLQDAFKIPLVIQLSEDEKCIWKGLSVDQSESYARENAKNIIACGLDVSRVNLRCLIPWAIDQDPYFRIARDIAPRSGYNKPSLIESTFPPDLKE</sequence>
<evidence type="ECO:0000256" key="1">
    <source>
        <dbReference type="ARBA" id="ARBA00030268"/>
    </source>
</evidence>
<dbReference type="Gene3D" id="3.40.50.620">
    <property type="entry name" value="HUPs"/>
    <property type="match status" value="2"/>
</dbReference>
<accession>A0ABD3AQY8</accession>
<dbReference type="InterPro" id="IPR014729">
    <property type="entry name" value="Rossmann-like_a/b/a_fold"/>
</dbReference>
<proteinExistence type="predicted"/>
<dbReference type="PANTHER" id="PTHR10055:SF1">
    <property type="entry name" value="TRYPTOPHAN--TRNA LIGASE, CYTOPLASMIC"/>
    <property type="match status" value="1"/>
</dbReference>
<gene>
    <name evidence="2" type="ORF">ACH5RR_007002</name>
</gene>
<dbReference type="Proteomes" id="UP001630127">
    <property type="component" value="Unassembled WGS sequence"/>
</dbReference>
<protein>
    <recommendedName>
        <fullName evidence="1">Tryptophanyl-tRNA synthetase</fullName>
    </recommendedName>
</protein>
<reference evidence="2 3" key="1">
    <citation type="submission" date="2024-11" db="EMBL/GenBank/DDBJ databases">
        <title>A near-complete genome assembly of Cinchona calisaya.</title>
        <authorList>
            <person name="Lian D.C."/>
            <person name="Zhao X.W."/>
            <person name="Wei L."/>
        </authorList>
    </citation>
    <scope>NUCLEOTIDE SEQUENCE [LARGE SCALE GENOMIC DNA]</scope>
    <source>
        <tissue evidence="2">Nenye</tissue>
    </source>
</reference>
<dbReference type="AlphaFoldDB" id="A0ABD3AQY8"/>
<organism evidence="2 3">
    <name type="scientific">Cinchona calisaya</name>
    <dbReference type="NCBI Taxonomy" id="153742"/>
    <lineage>
        <taxon>Eukaryota</taxon>
        <taxon>Viridiplantae</taxon>
        <taxon>Streptophyta</taxon>
        <taxon>Embryophyta</taxon>
        <taxon>Tracheophyta</taxon>
        <taxon>Spermatophyta</taxon>
        <taxon>Magnoliopsida</taxon>
        <taxon>eudicotyledons</taxon>
        <taxon>Gunneridae</taxon>
        <taxon>Pentapetalae</taxon>
        <taxon>asterids</taxon>
        <taxon>lamiids</taxon>
        <taxon>Gentianales</taxon>
        <taxon>Rubiaceae</taxon>
        <taxon>Cinchonoideae</taxon>
        <taxon>Cinchoneae</taxon>
        <taxon>Cinchona</taxon>
    </lineage>
</organism>
<evidence type="ECO:0000313" key="3">
    <source>
        <dbReference type="Proteomes" id="UP001630127"/>
    </source>
</evidence>
<comment type="caution">
    <text evidence="2">The sequence shown here is derived from an EMBL/GenBank/DDBJ whole genome shotgun (WGS) entry which is preliminary data.</text>
</comment>